<reference evidence="1 2" key="2">
    <citation type="submission" date="2015-01" db="EMBL/GenBank/DDBJ databases">
        <authorList>
            <consortium name="NBRP consortium"/>
            <person name="Sawabe T."/>
            <person name="Meirelles P."/>
            <person name="Feng G."/>
            <person name="Sayaka M."/>
            <person name="Hattori M."/>
            <person name="Ohkuma M."/>
        </authorList>
    </citation>
    <scope>NUCLEOTIDE SEQUENCE [LARGE SCALE GENOMIC DNA]</scope>
    <source>
        <strain evidence="2">JCM 19231</strain>
    </source>
</reference>
<comment type="caution">
    <text evidence="1">The sequence shown here is derived from an EMBL/GenBank/DDBJ whole genome shotgun (WGS) entry which is preliminary data.</text>
</comment>
<protein>
    <submittedName>
        <fullName evidence="1">T1SS secreted agglutinin RTX</fullName>
    </submittedName>
</protein>
<organism evidence="1 2">
    <name type="scientific">Vibrio ishigakensis</name>
    <dbReference type="NCBI Taxonomy" id="1481914"/>
    <lineage>
        <taxon>Bacteria</taxon>
        <taxon>Pseudomonadati</taxon>
        <taxon>Pseudomonadota</taxon>
        <taxon>Gammaproteobacteria</taxon>
        <taxon>Vibrionales</taxon>
        <taxon>Vibrionaceae</taxon>
        <taxon>Vibrio</taxon>
    </lineage>
</organism>
<dbReference type="InterPro" id="IPR010221">
    <property type="entry name" value="VCBS_dom"/>
</dbReference>
<reference evidence="1 2" key="1">
    <citation type="submission" date="2015-01" db="EMBL/GenBank/DDBJ databases">
        <title>Vibrio sp. C1 JCM 19231 whole genome shotgun sequence.</title>
        <authorList>
            <person name="Sawabe T."/>
            <person name="Meirelles P."/>
            <person name="Feng G."/>
            <person name="Sayaka M."/>
            <person name="Hattori M."/>
            <person name="Ohkuma M."/>
        </authorList>
    </citation>
    <scope>NUCLEOTIDE SEQUENCE [LARGE SCALE GENOMIC DNA]</scope>
    <source>
        <strain evidence="2">JCM 19231</strain>
    </source>
</reference>
<dbReference type="EMBL" id="BBRZ01000071">
    <property type="protein sequence ID" value="GAM58017.1"/>
    <property type="molecule type" value="Genomic_DNA"/>
</dbReference>
<sequence>MNASSGTWTYTLDNTAHQALAEGEHHTETMLVTVTDENGAKVTQQVTIDVEGTNDRPKITSHAQKAQ</sequence>
<dbReference type="AlphaFoldDB" id="A0A0B8P0C9"/>
<evidence type="ECO:0000313" key="1">
    <source>
        <dbReference type="EMBL" id="GAM58017.1"/>
    </source>
</evidence>
<name>A0A0B8P0C9_9VIBR</name>
<evidence type="ECO:0000313" key="2">
    <source>
        <dbReference type="Proteomes" id="UP000031671"/>
    </source>
</evidence>
<dbReference type="Pfam" id="PF17963">
    <property type="entry name" value="Big_9"/>
    <property type="match status" value="1"/>
</dbReference>
<dbReference type="NCBIfam" id="TIGR01965">
    <property type="entry name" value="VCBS_repeat"/>
    <property type="match status" value="1"/>
</dbReference>
<keyword evidence="2" id="KW-1185">Reference proteome</keyword>
<gene>
    <name evidence="1" type="ORF">JCM19231_2741</name>
</gene>
<dbReference type="Proteomes" id="UP000031671">
    <property type="component" value="Unassembled WGS sequence"/>
</dbReference>
<proteinExistence type="predicted"/>
<accession>A0A0B8P0C9</accession>